<gene>
    <name evidence="1" type="ORF">M5K25_003146</name>
</gene>
<evidence type="ECO:0000313" key="1">
    <source>
        <dbReference type="EMBL" id="KAL0926893.1"/>
    </source>
</evidence>
<accession>A0ABD0VYI8</accession>
<reference evidence="1 2" key="1">
    <citation type="journal article" date="2024" name="Plant Biotechnol. J.">
        <title>Dendrobium thyrsiflorum genome and its molecular insights into genes involved in important horticultural traits.</title>
        <authorList>
            <person name="Chen B."/>
            <person name="Wang J.Y."/>
            <person name="Zheng P.J."/>
            <person name="Li K.L."/>
            <person name="Liang Y.M."/>
            <person name="Chen X.F."/>
            <person name="Zhang C."/>
            <person name="Zhao X."/>
            <person name="He X."/>
            <person name="Zhang G.Q."/>
            <person name="Liu Z.J."/>
            <person name="Xu Q."/>
        </authorList>
    </citation>
    <scope>NUCLEOTIDE SEQUENCE [LARGE SCALE GENOMIC DNA]</scope>
    <source>
        <strain evidence="1">GZMU011</strain>
    </source>
</reference>
<keyword evidence="2" id="KW-1185">Reference proteome</keyword>
<name>A0ABD0VYI8_DENTH</name>
<sequence length="63" mass="7325">MRKFDIGEPRLFLPGCFRFFKREAIDGASNGEEIDKERGRELAADSLLQLEKDCEGREENNYN</sequence>
<dbReference type="AlphaFoldDB" id="A0ABD0VYI8"/>
<dbReference type="EMBL" id="JANQDX010000003">
    <property type="protein sequence ID" value="KAL0926893.1"/>
    <property type="molecule type" value="Genomic_DNA"/>
</dbReference>
<organism evidence="1 2">
    <name type="scientific">Dendrobium thyrsiflorum</name>
    <name type="common">Pinecone-like raceme dendrobium</name>
    <name type="synonym">Orchid</name>
    <dbReference type="NCBI Taxonomy" id="117978"/>
    <lineage>
        <taxon>Eukaryota</taxon>
        <taxon>Viridiplantae</taxon>
        <taxon>Streptophyta</taxon>
        <taxon>Embryophyta</taxon>
        <taxon>Tracheophyta</taxon>
        <taxon>Spermatophyta</taxon>
        <taxon>Magnoliopsida</taxon>
        <taxon>Liliopsida</taxon>
        <taxon>Asparagales</taxon>
        <taxon>Orchidaceae</taxon>
        <taxon>Epidendroideae</taxon>
        <taxon>Malaxideae</taxon>
        <taxon>Dendrobiinae</taxon>
        <taxon>Dendrobium</taxon>
    </lineage>
</organism>
<dbReference type="Proteomes" id="UP001552299">
    <property type="component" value="Unassembled WGS sequence"/>
</dbReference>
<proteinExistence type="predicted"/>
<comment type="caution">
    <text evidence="1">The sequence shown here is derived from an EMBL/GenBank/DDBJ whole genome shotgun (WGS) entry which is preliminary data.</text>
</comment>
<protein>
    <submittedName>
        <fullName evidence="1">Uncharacterized protein</fullName>
    </submittedName>
</protein>
<evidence type="ECO:0000313" key="2">
    <source>
        <dbReference type="Proteomes" id="UP001552299"/>
    </source>
</evidence>